<dbReference type="GO" id="GO:0016491">
    <property type="term" value="F:oxidoreductase activity"/>
    <property type="evidence" value="ECO:0007669"/>
    <property type="project" value="UniProtKB-KW"/>
</dbReference>
<keyword evidence="7" id="KW-0411">Iron-sulfur</keyword>
<dbReference type="RefSeq" id="WP_229662984.1">
    <property type="nucleotide sequence ID" value="NZ_BMJY01000001.1"/>
</dbReference>
<evidence type="ECO:0000256" key="7">
    <source>
        <dbReference type="ARBA" id="ARBA00023014"/>
    </source>
</evidence>
<dbReference type="PANTHER" id="PTHR47354">
    <property type="entry name" value="NADH OXIDOREDUCTASE HCR"/>
    <property type="match status" value="1"/>
</dbReference>
<sequence length="326" mass="36052">MPDERTRSAQPEPAAHIDLIVRGMRWEADGILLLALERPEGGDLPAWEPGAHVDLRLPNGVERQYSLCSDPDDRTTWHVAVLREDISRGGSRYVHGDLRPGQRLTATLPRNNFALVEAPETIFVAGGIGITPLLPMIRRVAASGRRWRLAYLGRSLDRMAYVRDALLTGPEVTLVAADRDQRLELAEWIGTPQAGAAVYACGPARMLDALEELSLDWPRGTLHLERFQPRVFADADDASTFDVEARRSGLRVTVEPHCSILETLERAGIGVPNSCLEGVCGTCETRIIDGEAEHRDSILAPDEREANETMMICVSRSRRPTLVLDI</sequence>
<reference evidence="10" key="1">
    <citation type="journal article" date="2014" name="Int. J. Syst. Evol. Microbiol.">
        <title>Complete genome sequence of Corynebacterium casei LMG S-19264T (=DSM 44701T), isolated from a smear-ripened cheese.</title>
        <authorList>
            <consortium name="US DOE Joint Genome Institute (JGI-PGF)"/>
            <person name="Walter F."/>
            <person name="Albersmeier A."/>
            <person name="Kalinowski J."/>
            <person name="Ruckert C."/>
        </authorList>
    </citation>
    <scope>NUCLEOTIDE SEQUENCE</scope>
    <source>
        <strain evidence="10">CGMCC 1.15794</strain>
    </source>
</reference>
<evidence type="ECO:0000256" key="3">
    <source>
        <dbReference type="ARBA" id="ARBA00022714"/>
    </source>
</evidence>
<dbReference type="Gene3D" id="3.40.50.80">
    <property type="entry name" value="Nucleotide-binding domain of ferredoxin-NADP reductase (FNR) module"/>
    <property type="match status" value="1"/>
</dbReference>
<keyword evidence="5" id="KW-0560">Oxidoreductase</keyword>
<evidence type="ECO:0000259" key="9">
    <source>
        <dbReference type="PROSITE" id="PS51384"/>
    </source>
</evidence>
<dbReference type="EMBL" id="BMJY01000001">
    <property type="protein sequence ID" value="GGH33292.1"/>
    <property type="molecule type" value="Genomic_DNA"/>
</dbReference>
<dbReference type="PROSITE" id="PS51384">
    <property type="entry name" value="FAD_FR"/>
    <property type="match status" value="1"/>
</dbReference>
<keyword evidence="2" id="KW-0285">Flavoprotein</keyword>
<dbReference type="PRINTS" id="PR00409">
    <property type="entry name" value="PHDIOXRDTASE"/>
</dbReference>
<dbReference type="PROSITE" id="PS51085">
    <property type="entry name" value="2FE2S_FER_2"/>
    <property type="match status" value="1"/>
</dbReference>
<dbReference type="Gene3D" id="3.10.20.30">
    <property type="match status" value="1"/>
</dbReference>
<feature type="domain" description="FAD-binding FR-type" evidence="9">
    <location>
        <begin position="13"/>
        <end position="116"/>
    </location>
</feature>
<dbReference type="InterPro" id="IPR012675">
    <property type="entry name" value="Beta-grasp_dom_sf"/>
</dbReference>
<keyword evidence="6" id="KW-0408">Iron</keyword>
<dbReference type="PROSITE" id="PS00197">
    <property type="entry name" value="2FE2S_FER_1"/>
    <property type="match status" value="1"/>
</dbReference>
<evidence type="ECO:0000256" key="6">
    <source>
        <dbReference type="ARBA" id="ARBA00023004"/>
    </source>
</evidence>
<dbReference type="SUPFAM" id="SSF63380">
    <property type="entry name" value="Riboflavin synthase domain-like"/>
    <property type="match status" value="1"/>
</dbReference>
<organism evidence="10 11">
    <name type="scientific">Microbacterium album</name>
    <dbReference type="NCBI Taxonomy" id="2053191"/>
    <lineage>
        <taxon>Bacteria</taxon>
        <taxon>Bacillati</taxon>
        <taxon>Actinomycetota</taxon>
        <taxon>Actinomycetes</taxon>
        <taxon>Micrococcales</taxon>
        <taxon>Microbacteriaceae</taxon>
        <taxon>Microbacterium</taxon>
    </lineage>
</organism>
<dbReference type="InterPro" id="IPR039261">
    <property type="entry name" value="FNR_nucleotide-bd"/>
</dbReference>
<dbReference type="PANTHER" id="PTHR47354:SF1">
    <property type="entry name" value="CARNITINE MONOOXYGENASE REDUCTASE SUBUNIT"/>
    <property type="match status" value="1"/>
</dbReference>
<evidence type="ECO:0000313" key="11">
    <source>
        <dbReference type="Proteomes" id="UP000657592"/>
    </source>
</evidence>
<gene>
    <name evidence="10" type="ORF">GCM10010921_00140</name>
</gene>
<keyword evidence="4" id="KW-0479">Metal-binding</keyword>
<dbReference type="InterPro" id="IPR036010">
    <property type="entry name" value="2Fe-2S_ferredoxin-like_sf"/>
</dbReference>
<accession>A0A917MKJ9</accession>
<dbReference type="InterPro" id="IPR050415">
    <property type="entry name" value="MRET"/>
</dbReference>
<dbReference type="CDD" id="cd06185">
    <property type="entry name" value="PDR_like"/>
    <property type="match status" value="1"/>
</dbReference>
<dbReference type="SUPFAM" id="SSF52343">
    <property type="entry name" value="Ferredoxin reductase-like, C-terminal NADP-linked domain"/>
    <property type="match status" value="1"/>
</dbReference>
<dbReference type="InterPro" id="IPR017927">
    <property type="entry name" value="FAD-bd_FR_type"/>
</dbReference>
<keyword evidence="11" id="KW-1185">Reference proteome</keyword>
<dbReference type="InterPro" id="IPR006058">
    <property type="entry name" value="2Fe2S_fd_BS"/>
</dbReference>
<evidence type="ECO:0000256" key="5">
    <source>
        <dbReference type="ARBA" id="ARBA00023002"/>
    </source>
</evidence>
<evidence type="ECO:0000256" key="2">
    <source>
        <dbReference type="ARBA" id="ARBA00022630"/>
    </source>
</evidence>
<evidence type="ECO:0000256" key="4">
    <source>
        <dbReference type="ARBA" id="ARBA00022723"/>
    </source>
</evidence>
<dbReference type="CDD" id="cd00207">
    <property type="entry name" value="fer2"/>
    <property type="match status" value="1"/>
</dbReference>
<dbReference type="SUPFAM" id="SSF54292">
    <property type="entry name" value="2Fe-2S ferredoxin-like"/>
    <property type="match status" value="1"/>
</dbReference>
<dbReference type="Pfam" id="PF00111">
    <property type="entry name" value="Fer2"/>
    <property type="match status" value="1"/>
</dbReference>
<name>A0A917MKJ9_9MICO</name>
<dbReference type="GO" id="GO:0046872">
    <property type="term" value="F:metal ion binding"/>
    <property type="evidence" value="ECO:0007669"/>
    <property type="project" value="UniProtKB-KW"/>
</dbReference>
<comment type="caution">
    <text evidence="10">The sequence shown here is derived from an EMBL/GenBank/DDBJ whole genome shotgun (WGS) entry which is preliminary data.</text>
</comment>
<evidence type="ECO:0000259" key="8">
    <source>
        <dbReference type="PROSITE" id="PS51085"/>
    </source>
</evidence>
<comment type="cofactor">
    <cofactor evidence="1">
        <name>FAD</name>
        <dbReference type="ChEBI" id="CHEBI:57692"/>
    </cofactor>
</comment>
<dbReference type="AlphaFoldDB" id="A0A917MKJ9"/>
<proteinExistence type="predicted"/>
<reference evidence="10" key="2">
    <citation type="submission" date="2020-09" db="EMBL/GenBank/DDBJ databases">
        <authorList>
            <person name="Sun Q."/>
            <person name="Zhou Y."/>
        </authorList>
    </citation>
    <scope>NUCLEOTIDE SEQUENCE</scope>
    <source>
        <strain evidence="10">CGMCC 1.15794</strain>
    </source>
</reference>
<dbReference type="GO" id="GO:0051537">
    <property type="term" value="F:2 iron, 2 sulfur cluster binding"/>
    <property type="evidence" value="ECO:0007669"/>
    <property type="project" value="UniProtKB-KW"/>
</dbReference>
<evidence type="ECO:0000313" key="10">
    <source>
        <dbReference type="EMBL" id="GGH33292.1"/>
    </source>
</evidence>
<feature type="domain" description="2Fe-2S ferredoxin-type" evidence="8">
    <location>
        <begin position="239"/>
        <end position="326"/>
    </location>
</feature>
<protein>
    <submittedName>
        <fullName evidence="10">Ferredoxin</fullName>
    </submittedName>
</protein>
<evidence type="ECO:0000256" key="1">
    <source>
        <dbReference type="ARBA" id="ARBA00001974"/>
    </source>
</evidence>
<dbReference type="InterPro" id="IPR017938">
    <property type="entry name" value="Riboflavin_synthase-like_b-brl"/>
</dbReference>
<keyword evidence="3" id="KW-0001">2Fe-2S</keyword>
<dbReference type="Gene3D" id="2.40.30.10">
    <property type="entry name" value="Translation factors"/>
    <property type="match status" value="1"/>
</dbReference>
<dbReference type="Proteomes" id="UP000657592">
    <property type="component" value="Unassembled WGS sequence"/>
</dbReference>
<dbReference type="InterPro" id="IPR001041">
    <property type="entry name" value="2Fe-2S_ferredoxin-type"/>
</dbReference>